<dbReference type="Pfam" id="PF10604">
    <property type="entry name" value="Polyketide_cyc2"/>
    <property type="match status" value="1"/>
</dbReference>
<dbReference type="SUPFAM" id="SSF55961">
    <property type="entry name" value="Bet v1-like"/>
    <property type="match status" value="1"/>
</dbReference>
<sequence length="158" mass="16789">MPRRLRPVGLDFVGSAPLRLVFADEISAGPAEVFHALAHDTAGWKEWFGAVTLARPTDGGREIGLMGGVRFSETVLASDDPTRYAYRVDTTNAPVVRALAEEWLLSPTAPGGTRVQWTFAVDAPAGARGLLRVARPGLGHAFRDAVRSLDAALAAARG</sequence>
<protein>
    <submittedName>
        <fullName evidence="1">SRPBCC family protein</fullName>
    </submittedName>
</protein>
<name>A0ABT1Q120_9ACTN</name>
<reference evidence="1" key="1">
    <citation type="submission" date="2022-06" db="EMBL/GenBank/DDBJ databases">
        <title>Draft genome sequence of Streptomyces sp. RB6PN25 isolated from peat swamp forest in Thailand.</title>
        <authorList>
            <person name="Duangmal K."/>
            <person name="Klaysubun C."/>
        </authorList>
    </citation>
    <scope>NUCLEOTIDE SEQUENCE</scope>
    <source>
        <strain evidence="1">RB6PN25</strain>
    </source>
</reference>
<keyword evidence="2" id="KW-1185">Reference proteome</keyword>
<dbReference type="EMBL" id="JANFNG010000023">
    <property type="protein sequence ID" value="MCQ4083607.1"/>
    <property type="molecule type" value="Genomic_DNA"/>
</dbReference>
<gene>
    <name evidence="1" type="ORF">NGB36_24155</name>
</gene>
<dbReference type="InterPro" id="IPR019587">
    <property type="entry name" value="Polyketide_cyclase/dehydratase"/>
</dbReference>
<organism evidence="1 2">
    <name type="scientific">Streptomyces humicola</name>
    <dbReference type="NCBI Taxonomy" id="2953240"/>
    <lineage>
        <taxon>Bacteria</taxon>
        <taxon>Bacillati</taxon>
        <taxon>Actinomycetota</taxon>
        <taxon>Actinomycetes</taxon>
        <taxon>Kitasatosporales</taxon>
        <taxon>Streptomycetaceae</taxon>
        <taxon>Streptomyces</taxon>
    </lineage>
</organism>
<dbReference type="Proteomes" id="UP001057702">
    <property type="component" value="Unassembled WGS sequence"/>
</dbReference>
<evidence type="ECO:0000313" key="2">
    <source>
        <dbReference type="Proteomes" id="UP001057702"/>
    </source>
</evidence>
<evidence type="ECO:0000313" key="1">
    <source>
        <dbReference type="EMBL" id="MCQ4083607.1"/>
    </source>
</evidence>
<dbReference type="InterPro" id="IPR023393">
    <property type="entry name" value="START-like_dom_sf"/>
</dbReference>
<dbReference type="RefSeq" id="WP_255922575.1">
    <property type="nucleotide sequence ID" value="NZ_JANFNG010000023.1"/>
</dbReference>
<dbReference type="Gene3D" id="3.30.530.20">
    <property type="match status" value="1"/>
</dbReference>
<dbReference type="CDD" id="cd07821">
    <property type="entry name" value="PYR_PYL_RCAR_like"/>
    <property type="match status" value="1"/>
</dbReference>
<comment type="caution">
    <text evidence="1">The sequence shown here is derived from an EMBL/GenBank/DDBJ whole genome shotgun (WGS) entry which is preliminary data.</text>
</comment>
<proteinExistence type="predicted"/>
<accession>A0ABT1Q120</accession>